<evidence type="ECO:0000259" key="2">
    <source>
        <dbReference type="Pfam" id="PF05699"/>
    </source>
</evidence>
<dbReference type="InterPro" id="IPR012337">
    <property type="entry name" value="RNaseH-like_sf"/>
</dbReference>
<protein>
    <recommendedName>
        <fullName evidence="2">HAT C-terminal dimerisation domain-containing protein</fullName>
    </recommendedName>
</protein>
<keyword evidence="4" id="KW-1185">Reference proteome</keyword>
<dbReference type="AlphaFoldDB" id="A0A9P6LXN7"/>
<evidence type="ECO:0000313" key="3">
    <source>
        <dbReference type="EMBL" id="KAF9950437.1"/>
    </source>
</evidence>
<dbReference type="EMBL" id="JAAAHY010001301">
    <property type="protein sequence ID" value="KAF9950437.1"/>
    <property type="molecule type" value="Genomic_DNA"/>
</dbReference>
<dbReference type="SUPFAM" id="SSF53098">
    <property type="entry name" value="Ribonuclease H-like"/>
    <property type="match status" value="1"/>
</dbReference>
<dbReference type="GO" id="GO:0046983">
    <property type="term" value="F:protein dimerization activity"/>
    <property type="evidence" value="ECO:0007669"/>
    <property type="project" value="InterPro"/>
</dbReference>
<evidence type="ECO:0000313" key="4">
    <source>
        <dbReference type="Proteomes" id="UP000738359"/>
    </source>
</evidence>
<dbReference type="Proteomes" id="UP000738359">
    <property type="component" value="Unassembled WGS sequence"/>
</dbReference>
<organism evidence="3 4">
    <name type="scientific">Mortierella alpina</name>
    <name type="common">Oleaginous fungus</name>
    <name type="synonym">Mortierella renispora</name>
    <dbReference type="NCBI Taxonomy" id="64518"/>
    <lineage>
        <taxon>Eukaryota</taxon>
        <taxon>Fungi</taxon>
        <taxon>Fungi incertae sedis</taxon>
        <taxon>Mucoromycota</taxon>
        <taxon>Mortierellomycotina</taxon>
        <taxon>Mortierellomycetes</taxon>
        <taxon>Mortierellales</taxon>
        <taxon>Mortierellaceae</taxon>
        <taxon>Mortierella</taxon>
    </lineage>
</organism>
<feature type="compositionally biased region" description="Basic and acidic residues" evidence="1">
    <location>
        <begin position="102"/>
        <end position="111"/>
    </location>
</feature>
<dbReference type="Pfam" id="PF05699">
    <property type="entry name" value="Dimer_Tnp_hAT"/>
    <property type="match status" value="1"/>
</dbReference>
<comment type="caution">
    <text evidence="3">The sequence shown here is derived from an EMBL/GenBank/DDBJ whole genome shotgun (WGS) entry which is preliminary data.</text>
</comment>
<dbReference type="InterPro" id="IPR008906">
    <property type="entry name" value="HATC_C_dom"/>
</dbReference>
<proteinExistence type="predicted"/>
<feature type="region of interest" description="Disordered" evidence="1">
    <location>
        <begin position="102"/>
        <end position="123"/>
    </location>
</feature>
<sequence>MYRLTACPAATNHGYACFQSNFSQQRNPFIVNDDEVQREYHPLLDDDGDVEQEYNPFHDDDDFDDSHDDGRDGNGLSGDGLIDNGLSGDDLIDNGNDDDFHGFHRKQYDRDASEDDASEDSGRQSLDMAVRVLRVVDAISASYDIMMDGTKDQKATGWDLGNLLLDDQECLALQEITNLMGPAAKLTHWARGKNITIYQIHYKVYTLIPPTDSNTSRAASLLHSKLEDYIKTSWPLKDIPDVFLIAMFFNPAWIASGPISKRPHDYIGYMDIPELYWKEKETSNLADLSRMARAYLSVHATSTASERLFSKAGLKLPSDRTKLLDTTFQNIIFYDSFLRLRNLLEKEDIN</sequence>
<gene>
    <name evidence="3" type="ORF">BGZ70_001386</name>
</gene>
<evidence type="ECO:0000256" key="1">
    <source>
        <dbReference type="SAM" id="MobiDB-lite"/>
    </source>
</evidence>
<name>A0A9P6LXN7_MORAP</name>
<dbReference type="OrthoDB" id="2444498at2759"/>
<reference evidence="3" key="1">
    <citation type="journal article" date="2020" name="Fungal Divers.">
        <title>Resolving the Mortierellaceae phylogeny through synthesis of multi-gene phylogenetics and phylogenomics.</title>
        <authorList>
            <person name="Vandepol N."/>
            <person name="Liber J."/>
            <person name="Desiro A."/>
            <person name="Na H."/>
            <person name="Kennedy M."/>
            <person name="Barry K."/>
            <person name="Grigoriev I.V."/>
            <person name="Miller A.N."/>
            <person name="O'Donnell K."/>
            <person name="Stajich J.E."/>
            <person name="Bonito G."/>
        </authorList>
    </citation>
    <scope>NUCLEOTIDE SEQUENCE</scope>
    <source>
        <strain evidence="3">CK1249</strain>
    </source>
</reference>
<feature type="domain" description="HAT C-terminal dimerisation" evidence="2">
    <location>
        <begin position="275"/>
        <end position="334"/>
    </location>
</feature>
<accession>A0A9P6LXN7</accession>
<feature type="region of interest" description="Disordered" evidence="1">
    <location>
        <begin position="46"/>
        <end position="80"/>
    </location>
</feature>